<protein>
    <recommendedName>
        <fullName evidence="3">DUF4058 family protein</fullName>
    </recommendedName>
</protein>
<proteinExistence type="predicted"/>
<dbReference type="EMBL" id="LN890655">
    <property type="protein sequence ID" value="CUS04101.2"/>
    <property type="molecule type" value="Genomic_DNA"/>
</dbReference>
<evidence type="ECO:0000313" key="1">
    <source>
        <dbReference type="EMBL" id="CUS04101.2"/>
    </source>
</evidence>
<dbReference type="AlphaFoldDB" id="A0A160T206"/>
<reference evidence="1" key="1">
    <citation type="submission" date="2016-01" db="EMBL/GenBank/DDBJ databases">
        <authorList>
            <person name="Mcilroy J.S."/>
            <person name="Karst M S."/>
            <person name="Albertsen M."/>
        </authorList>
    </citation>
    <scope>NUCLEOTIDE SEQUENCE</scope>
    <source>
        <strain evidence="1">Cfx-K</strain>
    </source>
</reference>
<dbReference type="KEGG" id="pbf:CFX0092_A2223"/>
<dbReference type="InterPro" id="IPR025132">
    <property type="entry name" value="DUF4058"/>
</dbReference>
<evidence type="ECO:0008006" key="3">
    <source>
        <dbReference type="Google" id="ProtNLM"/>
    </source>
</evidence>
<evidence type="ECO:0000313" key="2">
    <source>
        <dbReference type="Proteomes" id="UP000215027"/>
    </source>
</evidence>
<dbReference type="RefSeq" id="WP_162292476.1">
    <property type="nucleotide sequence ID" value="NZ_LN890655.1"/>
</dbReference>
<keyword evidence="2" id="KW-1185">Reference proteome</keyword>
<dbReference type="Proteomes" id="UP000215027">
    <property type="component" value="Chromosome I"/>
</dbReference>
<dbReference type="Pfam" id="PF13267">
    <property type="entry name" value="DUF4058"/>
    <property type="match status" value="2"/>
</dbReference>
<organism evidence="1 2">
    <name type="scientific">Candidatus Promineifilum breve</name>
    <dbReference type="NCBI Taxonomy" id="1806508"/>
    <lineage>
        <taxon>Bacteria</taxon>
        <taxon>Bacillati</taxon>
        <taxon>Chloroflexota</taxon>
        <taxon>Ardenticatenia</taxon>
        <taxon>Candidatus Promineifilales</taxon>
        <taxon>Candidatus Promineifilaceae</taxon>
        <taxon>Candidatus Promineifilum</taxon>
    </lineage>
</organism>
<accession>A0A160T206</accession>
<name>A0A160T206_9CHLR</name>
<gene>
    <name evidence="1" type="ORF">CFX0092_A2223</name>
</gene>
<sequence>MPSPFPGMDLYLEGEMFQEFQHTLANQISKQLLELLWPKYVALLSRRTVIARTPLPYEAATITRPAAQLASLVPEEVPVLSVEVRDVANRRLVTVIEILSPVNKMGEGALEYADKRLALMGTSVHLLEIDLLRLGQRLLFESDPPPADYYVYLSRFTKRPITEIWPIGLRERLPVVPVPLLPPDADVALDLQRAVDACYDLVHYERLLDYTAAPPPPPLSEADAGWVAETVSSSSVGQ</sequence>